<accession>A0ABU4RKK6</accession>
<proteinExistence type="inferred from homology"/>
<name>A0ABU4RKK6_9HYPH</name>
<protein>
    <recommendedName>
        <fullName evidence="3">Indoleacetamide hydrolase</fullName>
    </recommendedName>
</protein>
<dbReference type="PROSITE" id="PS00571">
    <property type="entry name" value="AMIDASES"/>
    <property type="match status" value="1"/>
</dbReference>
<reference evidence="5 6" key="1">
    <citation type="submission" date="2023-11" db="EMBL/GenBank/DDBJ databases">
        <authorList>
            <person name="Bao R."/>
        </authorList>
    </citation>
    <scope>NUCLEOTIDE SEQUENCE [LARGE SCALE GENOMIC DNA]</scope>
    <source>
        <strain evidence="5 6">PJ23</strain>
    </source>
</reference>
<dbReference type="RefSeq" id="WP_319842855.1">
    <property type="nucleotide sequence ID" value="NZ_JAXAFJ010000001.1"/>
</dbReference>
<dbReference type="Proteomes" id="UP001274321">
    <property type="component" value="Unassembled WGS sequence"/>
</dbReference>
<organism evidence="5 6">
    <name type="scientific">Terrihabitans rhizophilus</name>
    <dbReference type="NCBI Taxonomy" id="3092662"/>
    <lineage>
        <taxon>Bacteria</taxon>
        <taxon>Pseudomonadati</taxon>
        <taxon>Pseudomonadota</taxon>
        <taxon>Alphaproteobacteria</taxon>
        <taxon>Hyphomicrobiales</taxon>
        <taxon>Terrihabitans</taxon>
    </lineage>
</organism>
<dbReference type="PANTHER" id="PTHR11895">
    <property type="entry name" value="TRANSAMIDASE"/>
    <property type="match status" value="1"/>
</dbReference>
<evidence type="ECO:0000256" key="3">
    <source>
        <dbReference type="ARBA" id="ARBA00021874"/>
    </source>
</evidence>
<dbReference type="Gene3D" id="3.90.1300.10">
    <property type="entry name" value="Amidase signature (AS) domain"/>
    <property type="match status" value="1"/>
</dbReference>
<dbReference type="Pfam" id="PF01425">
    <property type="entry name" value="Amidase"/>
    <property type="match status" value="1"/>
</dbReference>
<evidence type="ECO:0000256" key="1">
    <source>
        <dbReference type="ARBA" id="ARBA00003871"/>
    </source>
</evidence>
<gene>
    <name evidence="5" type="ORF">SCD90_01565</name>
</gene>
<dbReference type="InterPro" id="IPR023631">
    <property type="entry name" value="Amidase_dom"/>
</dbReference>
<dbReference type="InterPro" id="IPR020556">
    <property type="entry name" value="Amidase_CS"/>
</dbReference>
<sequence>MPITDMTARQIAEAVNGRAIGAVAIVDAFLQRIDDRNPALNALVCLDAVRSRAEAHAVDLRIAAGARLPLAGVPIIVKDNIWAEGWRITQGSRLFEDFVAPADAGSVARARAAGAVVIGIGACSEFACRGVTSTPLHGITRHPLDESLTPGGSSGGNASALAAGFAPLALGTDAGGSVRRPAAHCGVVGFKPTQGAIPYGPGFDEPGWDISVIGPMGRCVDDVALLFEVLADLAFIPDVPSRVGFAPLLGLDVAIDEDVAARVAAAVATLRDEGLAVQELSPAWPEGVGEPAIMPLQHAGLAALYGEHWKQRPDRIDPAIGAQIDAGLALTGVEVARALTASHRLRSALDTVFRDVDLLISPTIPCPAWPHGQSAPASIGGKASSARGHAVFTPLLNHVGVPAISIPCGTVRNGLPIGLQIIGPRGADIRVLAAAAAAERCLTQHTNAV</sequence>
<comment type="function">
    <text evidence="1">Hydrolyzes indole-3-acetamide (IAM) into indole-3-acetic acid (IAA).</text>
</comment>
<evidence type="ECO:0000256" key="2">
    <source>
        <dbReference type="ARBA" id="ARBA00009199"/>
    </source>
</evidence>
<comment type="caution">
    <text evidence="5">The sequence shown here is derived from an EMBL/GenBank/DDBJ whole genome shotgun (WGS) entry which is preliminary data.</text>
</comment>
<keyword evidence="6" id="KW-1185">Reference proteome</keyword>
<evidence type="ECO:0000313" key="6">
    <source>
        <dbReference type="Proteomes" id="UP001274321"/>
    </source>
</evidence>
<evidence type="ECO:0000313" key="5">
    <source>
        <dbReference type="EMBL" id="MDX6804738.1"/>
    </source>
</evidence>
<dbReference type="InterPro" id="IPR036928">
    <property type="entry name" value="AS_sf"/>
</dbReference>
<dbReference type="InterPro" id="IPR000120">
    <property type="entry name" value="Amidase"/>
</dbReference>
<dbReference type="SUPFAM" id="SSF75304">
    <property type="entry name" value="Amidase signature (AS) enzymes"/>
    <property type="match status" value="1"/>
</dbReference>
<evidence type="ECO:0000259" key="4">
    <source>
        <dbReference type="Pfam" id="PF01425"/>
    </source>
</evidence>
<dbReference type="EMBL" id="JAXAFJ010000001">
    <property type="protein sequence ID" value="MDX6804738.1"/>
    <property type="molecule type" value="Genomic_DNA"/>
</dbReference>
<feature type="domain" description="Amidase" evidence="4">
    <location>
        <begin position="25"/>
        <end position="432"/>
    </location>
</feature>
<comment type="similarity">
    <text evidence="2">Belongs to the amidase family.</text>
</comment>
<dbReference type="PANTHER" id="PTHR11895:SF151">
    <property type="entry name" value="GLUTAMYL-TRNA(GLN) AMIDOTRANSFERASE SUBUNIT A"/>
    <property type="match status" value="1"/>
</dbReference>